<dbReference type="InterPro" id="IPR052415">
    <property type="entry name" value="Diphthine_MTase"/>
</dbReference>
<feature type="compositionally biased region" description="Basic and acidic residues" evidence="4">
    <location>
        <begin position="1"/>
        <end position="15"/>
    </location>
</feature>
<reference evidence="5 6" key="1">
    <citation type="journal article" name="Sci. Rep.">
        <title>Genome-scale phylogenetic analyses confirm Olpidium as the closest living zoosporic fungus to the non-flagellated, terrestrial fungi.</title>
        <authorList>
            <person name="Chang Y."/>
            <person name="Rochon D."/>
            <person name="Sekimoto S."/>
            <person name="Wang Y."/>
            <person name="Chovatia M."/>
            <person name="Sandor L."/>
            <person name="Salamov A."/>
            <person name="Grigoriev I.V."/>
            <person name="Stajich J.E."/>
            <person name="Spatafora J.W."/>
        </authorList>
    </citation>
    <scope>NUCLEOTIDE SEQUENCE [LARGE SCALE GENOMIC DNA]</scope>
    <source>
        <strain evidence="5">S191</strain>
    </source>
</reference>
<evidence type="ECO:0000256" key="1">
    <source>
        <dbReference type="ARBA" id="ARBA00022574"/>
    </source>
</evidence>
<evidence type="ECO:0000256" key="4">
    <source>
        <dbReference type="SAM" id="MobiDB-lite"/>
    </source>
</evidence>
<evidence type="ECO:0000256" key="2">
    <source>
        <dbReference type="ARBA" id="ARBA00022737"/>
    </source>
</evidence>
<dbReference type="PANTHER" id="PTHR46042:SF1">
    <property type="entry name" value="DIPHTHINE METHYLTRANSFERASE"/>
    <property type="match status" value="1"/>
</dbReference>
<proteinExistence type="predicted"/>
<comment type="pathway">
    <text evidence="3">Protein modification.</text>
</comment>
<feature type="region of interest" description="Disordered" evidence="4">
    <location>
        <begin position="63"/>
        <end position="88"/>
    </location>
</feature>
<dbReference type="PANTHER" id="PTHR46042">
    <property type="entry name" value="DIPHTHINE METHYLTRANSFERASE"/>
    <property type="match status" value="1"/>
</dbReference>
<dbReference type="Proteomes" id="UP000673691">
    <property type="component" value="Unassembled WGS sequence"/>
</dbReference>
<evidence type="ECO:0000313" key="5">
    <source>
        <dbReference type="EMBL" id="KAG5460961.1"/>
    </source>
</evidence>
<dbReference type="EMBL" id="JAEFCI010004417">
    <property type="protein sequence ID" value="KAG5460961.1"/>
    <property type="molecule type" value="Genomic_DNA"/>
</dbReference>
<organism evidence="5 6">
    <name type="scientific">Olpidium bornovanus</name>
    <dbReference type="NCBI Taxonomy" id="278681"/>
    <lineage>
        <taxon>Eukaryota</taxon>
        <taxon>Fungi</taxon>
        <taxon>Fungi incertae sedis</taxon>
        <taxon>Olpidiomycota</taxon>
        <taxon>Olpidiomycotina</taxon>
        <taxon>Olpidiomycetes</taxon>
        <taxon>Olpidiales</taxon>
        <taxon>Olpidiaceae</taxon>
        <taxon>Olpidium</taxon>
    </lineage>
</organism>
<dbReference type="GO" id="GO:0005737">
    <property type="term" value="C:cytoplasm"/>
    <property type="evidence" value="ECO:0007669"/>
    <property type="project" value="TreeGrafter"/>
</dbReference>
<gene>
    <name evidence="5" type="ORF">BJ554DRAFT_6924</name>
</gene>
<dbReference type="OrthoDB" id="1930760at2759"/>
<name>A0A8H7ZWU7_9FUNG</name>
<dbReference type="AlphaFoldDB" id="A0A8H7ZWU7"/>
<dbReference type="GO" id="GO:0061685">
    <property type="term" value="F:diphthine methylesterase activity"/>
    <property type="evidence" value="ECO:0007669"/>
    <property type="project" value="TreeGrafter"/>
</dbReference>
<keyword evidence="2" id="KW-0677">Repeat</keyword>
<protein>
    <submittedName>
        <fullName evidence="5">Uncharacterized protein</fullName>
    </submittedName>
</protein>
<sequence length="237" mass="25789">MSPSSSEREAADSIRRPTLASADTASYSACSAEFCPVEGELSRFLAVGTYQLAKGSATAQAGRATVAEEHADEAGRLSESGERDMLSPPTTRLGKLLIYEVNCGNDGIGTPKLEERQSIDTPAILDMKWAKQIIPGARHQTLAVANAAASVTLFTLCPEDGQPPLFRDEASCRVNNEEKLCLSLDWADFRWGRSLGCMGLWNWPFSPDNPDSWSNVPNATLGTRLRRPLWSARATDR</sequence>
<evidence type="ECO:0000313" key="6">
    <source>
        <dbReference type="Proteomes" id="UP000673691"/>
    </source>
</evidence>
<comment type="caution">
    <text evidence="5">The sequence shown here is derived from an EMBL/GenBank/DDBJ whole genome shotgun (WGS) entry which is preliminary data.</text>
</comment>
<keyword evidence="6" id="KW-1185">Reference proteome</keyword>
<feature type="region of interest" description="Disordered" evidence="4">
    <location>
        <begin position="1"/>
        <end position="23"/>
    </location>
</feature>
<evidence type="ECO:0000256" key="3">
    <source>
        <dbReference type="ARBA" id="ARBA00043952"/>
    </source>
</evidence>
<dbReference type="GO" id="GO:0017183">
    <property type="term" value="P:protein histidyl modification to diphthamide"/>
    <property type="evidence" value="ECO:0007669"/>
    <property type="project" value="TreeGrafter"/>
</dbReference>
<accession>A0A8H7ZWU7</accession>
<keyword evidence="1" id="KW-0853">WD repeat</keyword>
<feature type="compositionally biased region" description="Basic and acidic residues" evidence="4">
    <location>
        <begin position="66"/>
        <end position="85"/>
    </location>
</feature>